<protein>
    <submittedName>
        <fullName evidence="1">Uncharacterized protein</fullName>
    </submittedName>
</protein>
<organism evidence="1 2">
    <name type="scientific">Algoriphagus boseongensis</name>
    <dbReference type="NCBI Taxonomy" id="1442587"/>
    <lineage>
        <taxon>Bacteria</taxon>
        <taxon>Pseudomonadati</taxon>
        <taxon>Bacteroidota</taxon>
        <taxon>Cytophagia</taxon>
        <taxon>Cytophagales</taxon>
        <taxon>Cyclobacteriaceae</taxon>
        <taxon>Algoriphagus</taxon>
    </lineage>
</organism>
<accession>A0A4R6T784</accession>
<keyword evidence="2" id="KW-1185">Reference proteome</keyword>
<gene>
    <name evidence="1" type="ORF">DFQ04_0308</name>
</gene>
<comment type="caution">
    <text evidence="1">The sequence shown here is derived from an EMBL/GenBank/DDBJ whole genome shotgun (WGS) entry which is preliminary data.</text>
</comment>
<evidence type="ECO:0000313" key="1">
    <source>
        <dbReference type="EMBL" id="TDQ18506.1"/>
    </source>
</evidence>
<sequence>MKQALNFLLIPRKIQELPDGRQKIEAFDKVNFVEYGYF</sequence>
<reference evidence="1 2" key="1">
    <citation type="submission" date="2019-03" db="EMBL/GenBank/DDBJ databases">
        <title>Genomic Encyclopedia of Type Strains, Phase III (KMG-III): the genomes of soil and plant-associated and newly described type strains.</title>
        <authorList>
            <person name="Whitman W."/>
        </authorList>
    </citation>
    <scope>NUCLEOTIDE SEQUENCE [LARGE SCALE GENOMIC DNA]</scope>
    <source>
        <strain evidence="1 2">CECT 8446</strain>
    </source>
</reference>
<name>A0A4R6T784_9BACT</name>
<proteinExistence type="predicted"/>
<dbReference type="AlphaFoldDB" id="A0A4R6T784"/>
<dbReference type="Proteomes" id="UP000294535">
    <property type="component" value="Unassembled WGS sequence"/>
</dbReference>
<evidence type="ECO:0000313" key="2">
    <source>
        <dbReference type="Proteomes" id="UP000294535"/>
    </source>
</evidence>
<dbReference type="EMBL" id="SNYF01000005">
    <property type="protein sequence ID" value="TDQ18506.1"/>
    <property type="molecule type" value="Genomic_DNA"/>
</dbReference>